<keyword evidence="2 6" id="KW-0227">DNA damage</keyword>
<keyword evidence="4 6" id="KW-0233">DNA recombination</keyword>
<dbReference type="Gene3D" id="1.10.150.20">
    <property type="entry name" value="5' to 3' exonuclease, C-terminal subdomain"/>
    <property type="match status" value="1"/>
</dbReference>
<dbReference type="SUPFAM" id="SSF46929">
    <property type="entry name" value="DNA helicase RuvA subunit, C-terminal domain"/>
    <property type="match status" value="1"/>
</dbReference>
<dbReference type="GO" id="GO:0009379">
    <property type="term" value="C:Holliday junction helicase complex"/>
    <property type="evidence" value="ECO:0007669"/>
    <property type="project" value="InterPro"/>
</dbReference>
<dbReference type="GO" id="GO:0005524">
    <property type="term" value="F:ATP binding"/>
    <property type="evidence" value="ECO:0007669"/>
    <property type="project" value="InterPro"/>
</dbReference>
<dbReference type="HAMAP" id="MF_00031">
    <property type="entry name" value="DNA_HJ_migration_RuvA"/>
    <property type="match status" value="1"/>
</dbReference>
<evidence type="ECO:0000256" key="1">
    <source>
        <dbReference type="ARBA" id="ARBA00022490"/>
    </source>
</evidence>
<evidence type="ECO:0000256" key="6">
    <source>
        <dbReference type="HAMAP-Rule" id="MF_00031"/>
    </source>
</evidence>
<evidence type="ECO:0000259" key="7">
    <source>
        <dbReference type="SMART" id="SM00278"/>
    </source>
</evidence>
<evidence type="ECO:0000256" key="4">
    <source>
        <dbReference type="ARBA" id="ARBA00023172"/>
    </source>
</evidence>
<dbReference type="InterPro" id="IPR013849">
    <property type="entry name" value="DNA_helicase_Holl-junc_RuvA_I"/>
</dbReference>
<dbReference type="CDD" id="cd14332">
    <property type="entry name" value="UBA_RuvA_C"/>
    <property type="match status" value="1"/>
</dbReference>
<dbReference type="Gene3D" id="1.10.8.10">
    <property type="entry name" value="DNA helicase RuvA subunit, C-terminal domain"/>
    <property type="match status" value="1"/>
</dbReference>
<dbReference type="Gene3D" id="2.40.50.140">
    <property type="entry name" value="Nucleic acid-binding proteins"/>
    <property type="match status" value="1"/>
</dbReference>
<keyword evidence="5 6" id="KW-0234">DNA repair</keyword>
<evidence type="ECO:0000256" key="5">
    <source>
        <dbReference type="ARBA" id="ARBA00023204"/>
    </source>
</evidence>
<sequence>MITHLTGKIILKGDKFAVLDVNGVGYHIYTTLDTLRRLPKDSDENVSFWTHLYVRENIMELYGFASHSELKFFEMLIGISGIGPKGAMGVLAVAPIDTLRQAIASGDTTYLTKVSGIGKKIADKIVLELKEKLGGSDYAPVGGMLKEDQDVIEALQSLGYSLNESREALKNIPNDIEGTNNRIKEILKNLGK</sequence>
<comment type="subcellular location">
    <subcellularLocation>
        <location evidence="6">Cytoplasm</location>
    </subcellularLocation>
</comment>
<comment type="subunit">
    <text evidence="6">Homotetramer. Forms an RuvA(8)-RuvB(12)-Holliday junction (HJ) complex. HJ DNA is sandwiched between 2 RuvA tetramers; dsDNA enters through RuvA and exits via RuvB. An RuvB hexamer assembles on each DNA strand where it exits the tetramer. Each RuvB hexamer is contacted by two RuvA subunits (via domain III) on 2 adjacent RuvB subunits; this complex drives branch migration. In the full resolvosome a probable DNA-RuvA(4)-RuvB(12)-RuvC(2) complex forms which resolves the HJ.</text>
</comment>
<name>A0A2M8LC22_9BACT</name>
<dbReference type="InterPro" id="IPR036267">
    <property type="entry name" value="RuvA_C_sf"/>
</dbReference>
<feature type="region of interest" description="Domain III" evidence="6">
    <location>
        <begin position="149"/>
        <end position="192"/>
    </location>
</feature>
<dbReference type="SMART" id="SM00278">
    <property type="entry name" value="HhH1"/>
    <property type="match status" value="2"/>
</dbReference>
<proteinExistence type="inferred from homology"/>
<comment type="caution">
    <text evidence="8">The sequence shown here is derived from an EMBL/GenBank/DDBJ whole genome shotgun (WGS) entry which is preliminary data.</text>
</comment>
<comment type="function">
    <text evidence="6">The RuvA-RuvB-RuvC complex processes Holliday junction (HJ) DNA during genetic recombination and DNA repair, while the RuvA-RuvB complex plays an important role in the rescue of blocked DNA replication forks via replication fork reversal (RFR). RuvA specifically binds to HJ cruciform DNA, conferring on it an open structure. The RuvB hexamer acts as an ATP-dependent pump, pulling dsDNA into and through the RuvAB complex. HJ branch migration allows RuvC to scan DNA until it finds its consensus sequence, where it cleaves and resolves the cruciform DNA.</text>
</comment>
<keyword evidence="1 6" id="KW-0963">Cytoplasm</keyword>
<evidence type="ECO:0000256" key="3">
    <source>
        <dbReference type="ARBA" id="ARBA00023125"/>
    </source>
</evidence>
<accession>A0A2M8LC22</accession>
<dbReference type="InterPro" id="IPR000085">
    <property type="entry name" value="RuvA"/>
</dbReference>
<dbReference type="GO" id="GO:0000400">
    <property type="term" value="F:four-way junction DNA binding"/>
    <property type="evidence" value="ECO:0007669"/>
    <property type="project" value="UniProtKB-UniRule"/>
</dbReference>
<dbReference type="Proteomes" id="UP000230959">
    <property type="component" value="Unassembled WGS sequence"/>
</dbReference>
<dbReference type="AlphaFoldDB" id="A0A2M8LC22"/>
<dbReference type="SUPFAM" id="SSF50249">
    <property type="entry name" value="Nucleic acid-binding proteins"/>
    <property type="match status" value="1"/>
</dbReference>
<reference evidence="9" key="1">
    <citation type="submission" date="2017-09" db="EMBL/GenBank/DDBJ databases">
        <title>Depth-based differentiation of microbial function through sediment-hosted aquifers and enrichment of novel symbionts in the deep terrestrial subsurface.</title>
        <authorList>
            <person name="Probst A.J."/>
            <person name="Ladd B."/>
            <person name="Jarett J.K."/>
            <person name="Geller-Mcgrath D.E."/>
            <person name="Sieber C.M.K."/>
            <person name="Emerson J.B."/>
            <person name="Anantharaman K."/>
            <person name="Thomas B.C."/>
            <person name="Malmstrom R."/>
            <person name="Stieglmeier M."/>
            <person name="Klingl A."/>
            <person name="Woyke T."/>
            <person name="Ryan C.M."/>
            <person name="Banfield J.F."/>
        </authorList>
    </citation>
    <scope>NUCLEOTIDE SEQUENCE [LARGE SCALE GENOMIC DNA]</scope>
</reference>
<comment type="similarity">
    <text evidence="6">Belongs to the RuvA family.</text>
</comment>
<dbReference type="SUPFAM" id="SSF47781">
    <property type="entry name" value="RuvA domain 2-like"/>
    <property type="match status" value="1"/>
</dbReference>
<gene>
    <name evidence="6 8" type="primary">ruvA</name>
    <name evidence="8" type="ORF">COV02_00025</name>
</gene>
<dbReference type="GO" id="GO:0009378">
    <property type="term" value="F:four-way junction helicase activity"/>
    <property type="evidence" value="ECO:0007669"/>
    <property type="project" value="InterPro"/>
</dbReference>
<dbReference type="Pfam" id="PF14520">
    <property type="entry name" value="HHH_5"/>
    <property type="match status" value="1"/>
</dbReference>
<organism evidence="8 9">
    <name type="scientific">Candidatus Terrybacteria bacterium CG10_big_fil_rev_8_21_14_0_10_41_10</name>
    <dbReference type="NCBI Taxonomy" id="1975026"/>
    <lineage>
        <taxon>Bacteria</taxon>
        <taxon>Candidatus Terryibacteriota</taxon>
    </lineage>
</organism>
<dbReference type="Pfam" id="PF01330">
    <property type="entry name" value="RuvA_N"/>
    <property type="match status" value="1"/>
</dbReference>
<comment type="domain">
    <text evidence="6">Has three domains with a flexible linker between the domains II and III and assumes an 'L' shape. Domain III is highly mobile and contacts RuvB.</text>
</comment>
<evidence type="ECO:0000256" key="2">
    <source>
        <dbReference type="ARBA" id="ARBA00022763"/>
    </source>
</evidence>
<feature type="domain" description="Helix-hairpin-helix DNA-binding motif class 1" evidence="7">
    <location>
        <begin position="74"/>
        <end position="93"/>
    </location>
</feature>
<comment type="caution">
    <text evidence="6">Lacks conserved residue(s) required for the propagation of feature annotation.</text>
</comment>
<keyword evidence="3 6" id="KW-0238">DNA-binding</keyword>
<dbReference type="GO" id="GO:0005737">
    <property type="term" value="C:cytoplasm"/>
    <property type="evidence" value="ECO:0007669"/>
    <property type="project" value="UniProtKB-SubCell"/>
</dbReference>
<dbReference type="InterPro" id="IPR011114">
    <property type="entry name" value="RuvA_C"/>
</dbReference>
<dbReference type="Pfam" id="PF07499">
    <property type="entry name" value="RuvA_C"/>
    <property type="match status" value="1"/>
</dbReference>
<dbReference type="InterPro" id="IPR012340">
    <property type="entry name" value="NA-bd_OB-fold"/>
</dbReference>
<dbReference type="EMBL" id="PFER01000001">
    <property type="protein sequence ID" value="PJE74153.1"/>
    <property type="molecule type" value="Genomic_DNA"/>
</dbReference>
<dbReference type="GO" id="GO:0048476">
    <property type="term" value="C:Holliday junction resolvase complex"/>
    <property type="evidence" value="ECO:0007669"/>
    <property type="project" value="UniProtKB-UniRule"/>
</dbReference>
<evidence type="ECO:0000313" key="8">
    <source>
        <dbReference type="EMBL" id="PJE74153.1"/>
    </source>
</evidence>
<feature type="domain" description="Helix-hairpin-helix DNA-binding motif class 1" evidence="7">
    <location>
        <begin position="109"/>
        <end position="128"/>
    </location>
</feature>
<evidence type="ECO:0000313" key="9">
    <source>
        <dbReference type="Proteomes" id="UP000230959"/>
    </source>
</evidence>
<protein>
    <recommendedName>
        <fullName evidence="6">Holliday junction branch migration complex subunit RuvA</fullName>
    </recommendedName>
</protein>
<dbReference type="InterPro" id="IPR003583">
    <property type="entry name" value="Hlx-hairpin-Hlx_DNA-bd_motif"/>
</dbReference>
<dbReference type="NCBIfam" id="TIGR00084">
    <property type="entry name" value="ruvA"/>
    <property type="match status" value="1"/>
</dbReference>
<dbReference type="GO" id="GO:0006281">
    <property type="term" value="P:DNA repair"/>
    <property type="evidence" value="ECO:0007669"/>
    <property type="project" value="UniProtKB-UniRule"/>
</dbReference>
<dbReference type="InterPro" id="IPR010994">
    <property type="entry name" value="RuvA_2-like"/>
</dbReference>
<dbReference type="GO" id="GO:0006310">
    <property type="term" value="P:DNA recombination"/>
    <property type="evidence" value="ECO:0007669"/>
    <property type="project" value="UniProtKB-UniRule"/>
</dbReference>